<accession>A0A847S5N7</accession>
<evidence type="ECO:0000256" key="5">
    <source>
        <dbReference type="PROSITE-ProRule" id="PRU01023"/>
    </source>
</evidence>
<evidence type="ECO:0000313" key="8">
    <source>
        <dbReference type="Proteomes" id="UP000587991"/>
    </source>
</evidence>
<dbReference type="Gene3D" id="3.40.50.150">
    <property type="entry name" value="Vaccinia Virus protein VP39"/>
    <property type="match status" value="1"/>
</dbReference>
<dbReference type="Pfam" id="PF01189">
    <property type="entry name" value="Methyltr_RsmB-F"/>
    <property type="match status" value="1"/>
</dbReference>
<dbReference type="RefSeq" id="WP_168876638.1">
    <property type="nucleotide sequence ID" value="NZ_JABAIM010000001.1"/>
</dbReference>
<organism evidence="7 8">
    <name type="scientific">Leeia aquatica</name>
    <dbReference type="NCBI Taxonomy" id="2725557"/>
    <lineage>
        <taxon>Bacteria</taxon>
        <taxon>Pseudomonadati</taxon>
        <taxon>Pseudomonadota</taxon>
        <taxon>Betaproteobacteria</taxon>
        <taxon>Neisseriales</taxon>
        <taxon>Leeiaceae</taxon>
        <taxon>Leeia</taxon>
    </lineage>
</organism>
<dbReference type="PANTHER" id="PTHR22807:SF53">
    <property type="entry name" value="RIBOSOMAL RNA SMALL SUBUNIT METHYLTRANSFERASE B-RELATED"/>
    <property type="match status" value="1"/>
</dbReference>
<keyword evidence="1 5" id="KW-0489">Methyltransferase</keyword>
<keyword evidence="3 5" id="KW-0949">S-adenosyl-L-methionine</keyword>
<gene>
    <name evidence="7" type="ORF">HF682_07915</name>
</gene>
<sequence length="413" mass="45831">MTPFQFEQAHQALQAILPLTYPADVSLSHYFRNHPALGAQDRNFIAESVFGVLRHRLWLEWRAPDATPRQLLLAYMRLVRSLPQRELAPLLSEADTAWLTALLAAAPTEQPLIARAELPDWVLPHLKDMPEADIVALGRGLREPAPLDLRVNTLKSTREQALAALQQAGWQAEPTPFSPLGIRMPGKPAINRHPLFLEGGVEVQDEGSQLLGLLLAPKRHDMVVDFCAGAGGKTLLLGALMASQGRVYAFDVSEKRINNLKPRLKRSGLSNVHPQLIAHENDSRIKRLQGKIDKVLVDAPCSGLGTLRRNPDLKWRQSEASLQDLLQRQASILESAARLVKPGGRLVYATCSILPDENQLQITRFLQSHPAFRVVPVSSLLPQVPQQGDYLQLYPHVHATDGFFAAVLERVPD</sequence>
<feature type="binding site" evidence="5">
    <location>
        <position position="298"/>
    </location>
    <ligand>
        <name>S-adenosyl-L-methionine</name>
        <dbReference type="ChEBI" id="CHEBI:59789"/>
    </ligand>
</feature>
<dbReference type="PROSITE" id="PS51686">
    <property type="entry name" value="SAM_MT_RSMB_NOP"/>
    <property type="match status" value="1"/>
</dbReference>
<feature type="domain" description="SAM-dependent MTase RsmB/NOP-type" evidence="6">
    <location>
        <begin position="137"/>
        <end position="411"/>
    </location>
</feature>
<protein>
    <submittedName>
        <fullName evidence="7">RsmB/NOP family class I SAM-dependent RNA methyltransferase</fullName>
    </submittedName>
</protein>
<feature type="binding site" evidence="5">
    <location>
        <position position="251"/>
    </location>
    <ligand>
        <name>S-adenosyl-L-methionine</name>
        <dbReference type="ChEBI" id="CHEBI:59789"/>
    </ligand>
</feature>
<evidence type="ECO:0000256" key="2">
    <source>
        <dbReference type="ARBA" id="ARBA00022679"/>
    </source>
</evidence>
<dbReference type="InterPro" id="IPR001678">
    <property type="entry name" value="MeTrfase_RsmB-F_NOP2_dom"/>
</dbReference>
<evidence type="ECO:0000313" key="7">
    <source>
        <dbReference type="EMBL" id="NLR75083.1"/>
    </source>
</evidence>
<dbReference type="PANTHER" id="PTHR22807">
    <property type="entry name" value="NOP2 YEAST -RELATED NOL1/NOP2/FMU SUN DOMAIN-CONTAINING"/>
    <property type="match status" value="1"/>
</dbReference>
<dbReference type="GO" id="GO:0001510">
    <property type="term" value="P:RNA methylation"/>
    <property type="evidence" value="ECO:0007669"/>
    <property type="project" value="InterPro"/>
</dbReference>
<dbReference type="InterPro" id="IPR054728">
    <property type="entry name" value="RsmB-like_ferredoxin"/>
</dbReference>
<dbReference type="InterPro" id="IPR049560">
    <property type="entry name" value="MeTrfase_RsmB-F_NOP2_cat"/>
</dbReference>
<dbReference type="InterPro" id="IPR023267">
    <property type="entry name" value="RCMT"/>
</dbReference>
<proteinExistence type="inferred from homology"/>
<dbReference type="SUPFAM" id="SSF53335">
    <property type="entry name" value="S-adenosyl-L-methionine-dependent methyltransferases"/>
    <property type="match status" value="1"/>
</dbReference>
<dbReference type="CDD" id="cd02440">
    <property type="entry name" value="AdoMet_MTases"/>
    <property type="match status" value="1"/>
</dbReference>
<dbReference type="Proteomes" id="UP000587991">
    <property type="component" value="Unassembled WGS sequence"/>
</dbReference>
<dbReference type="AlphaFoldDB" id="A0A847S5N7"/>
<keyword evidence="2 5" id="KW-0808">Transferase</keyword>
<dbReference type="GO" id="GO:0008173">
    <property type="term" value="F:RNA methyltransferase activity"/>
    <property type="evidence" value="ECO:0007669"/>
    <property type="project" value="InterPro"/>
</dbReference>
<feature type="active site" description="Nucleophile" evidence="5">
    <location>
        <position position="351"/>
    </location>
</feature>
<keyword evidence="8" id="KW-1185">Reference proteome</keyword>
<dbReference type="GO" id="GO:0003723">
    <property type="term" value="F:RNA binding"/>
    <property type="evidence" value="ECO:0007669"/>
    <property type="project" value="UniProtKB-UniRule"/>
</dbReference>
<name>A0A847S5N7_9NEIS</name>
<comment type="caution">
    <text evidence="7">The sequence shown here is derived from an EMBL/GenBank/DDBJ whole genome shotgun (WGS) entry which is preliminary data.</text>
</comment>
<evidence type="ECO:0000256" key="3">
    <source>
        <dbReference type="ARBA" id="ARBA00022691"/>
    </source>
</evidence>
<dbReference type="Pfam" id="PF22458">
    <property type="entry name" value="RsmF-B_ferredox"/>
    <property type="match status" value="1"/>
</dbReference>
<comment type="caution">
    <text evidence="5">Lacks conserved residue(s) required for the propagation of feature annotation.</text>
</comment>
<dbReference type="PRINTS" id="PR02008">
    <property type="entry name" value="RCMTFAMILY"/>
</dbReference>
<dbReference type="EMBL" id="JABAIM010000001">
    <property type="protein sequence ID" value="NLR75083.1"/>
    <property type="molecule type" value="Genomic_DNA"/>
</dbReference>
<keyword evidence="4 5" id="KW-0694">RNA-binding</keyword>
<evidence type="ECO:0000256" key="1">
    <source>
        <dbReference type="ARBA" id="ARBA00022603"/>
    </source>
</evidence>
<evidence type="ECO:0000259" key="6">
    <source>
        <dbReference type="PROSITE" id="PS51686"/>
    </source>
</evidence>
<reference evidence="7 8" key="1">
    <citation type="submission" date="2020-04" db="EMBL/GenBank/DDBJ databases">
        <title>Draft genome of Leeia sp. IMCC25680.</title>
        <authorList>
            <person name="Song J."/>
            <person name="Cho J.-C."/>
        </authorList>
    </citation>
    <scope>NUCLEOTIDE SEQUENCE [LARGE SCALE GENOMIC DNA]</scope>
    <source>
        <strain evidence="7 8">IMCC25680</strain>
    </source>
</reference>
<dbReference type="InterPro" id="IPR029063">
    <property type="entry name" value="SAM-dependent_MTases_sf"/>
</dbReference>
<comment type="similarity">
    <text evidence="5">Belongs to the class I-like SAM-binding methyltransferase superfamily. RsmB/NOP family.</text>
</comment>
<evidence type="ECO:0000256" key="4">
    <source>
        <dbReference type="ARBA" id="ARBA00022884"/>
    </source>
</evidence>